<dbReference type="SUPFAM" id="SSF50249">
    <property type="entry name" value="Nucleic acid-binding proteins"/>
    <property type="match status" value="1"/>
</dbReference>
<evidence type="ECO:0000313" key="3">
    <source>
        <dbReference type="EMBL" id="JAT65476.1"/>
    </source>
</evidence>
<name>A0A1D1ZEW6_9ARAE</name>
<gene>
    <name evidence="3" type="primary">OBFC2B</name>
    <name evidence="3" type="ORF">g.63676</name>
</gene>
<feature type="compositionally biased region" description="Polar residues" evidence="2">
    <location>
        <begin position="135"/>
        <end position="147"/>
    </location>
</feature>
<dbReference type="GO" id="GO:0000724">
    <property type="term" value="P:double-strand break repair via homologous recombination"/>
    <property type="evidence" value="ECO:0007669"/>
    <property type="project" value="TreeGrafter"/>
</dbReference>
<dbReference type="EMBL" id="GDJX01002460">
    <property type="protein sequence ID" value="JAT65476.1"/>
    <property type="molecule type" value="Transcribed_RNA"/>
</dbReference>
<dbReference type="PANTHER" id="PTHR13356:SF0">
    <property type="entry name" value="SOSS COMPLEX SUBUNIT B HOMOLOG"/>
    <property type="match status" value="1"/>
</dbReference>
<feature type="region of interest" description="Disordered" evidence="2">
    <location>
        <begin position="118"/>
        <end position="147"/>
    </location>
</feature>
<protein>
    <submittedName>
        <fullName evidence="3">SOSS complex subunit B1</fullName>
    </submittedName>
</protein>
<dbReference type="GO" id="GO:0044818">
    <property type="term" value="P:mitotic G2/M transition checkpoint"/>
    <property type="evidence" value="ECO:0007669"/>
    <property type="project" value="TreeGrafter"/>
</dbReference>
<dbReference type="PANTHER" id="PTHR13356">
    <property type="entry name" value="OB FOLD NUCLEIC ACID BINDING PROTEIN-RELATED"/>
    <property type="match status" value="1"/>
</dbReference>
<accession>A0A1D1ZEW6</accession>
<evidence type="ECO:0000256" key="2">
    <source>
        <dbReference type="SAM" id="MobiDB-lite"/>
    </source>
</evidence>
<dbReference type="FunFam" id="2.40.50.140:FF:000072">
    <property type="entry name" value="SOSS complex subunit B2"/>
    <property type="match status" value="1"/>
</dbReference>
<dbReference type="GO" id="GO:0010212">
    <property type="term" value="P:response to ionizing radiation"/>
    <property type="evidence" value="ECO:0007669"/>
    <property type="project" value="TreeGrafter"/>
</dbReference>
<dbReference type="GO" id="GO:0005694">
    <property type="term" value="C:chromosome"/>
    <property type="evidence" value="ECO:0007669"/>
    <property type="project" value="UniProtKB-ARBA"/>
</dbReference>
<evidence type="ECO:0000256" key="1">
    <source>
        <dbReference type="ARBA" id="ARBA00023125"/>
    </source>
</evidence>
<sequence>MMLLKDIVPSAANSVNTKFIVLEKGNIRVSKKSTIVDGRNKIQETRECLTLVADESACVYFLLWNTECEAFESGDILRLTNGIFSYHWNKLVLRSGRKGKVEKAGEFTMLFVEKPNMSEIQQQASENDPKKLVQESATSTDLQSSHP</sequence>
<dbReference type="Gene3D" id="2.40.50.140">
    <property type="entry name" value="Nucleic acid-binding proteins"/>
    <property type="match status" value="1"/>
</dbReference>
<dbReference type="InterPro" id="IPR012340">
    <property type="entry name" value="NA-bd_OB-fold"/>
</dbReference>
<organism evidence="3">
    <name type="scientific">Anthurium amnicola</name>
    <dbReference type="NCBI Taxonomy" id="1678845"/>
    <lineage>
        <taxon>Eukaryota</taxon>
        <taxon>Viridiplantae</taxon>
        <taxon>Streptophyta</taxon>
        <taxon>Embryophyta</taxon>
        <taxon>Tracheophyta</taxon>
        <taxon>Spermatophyta</taxon>
        <taxon>Magnoliopsida</taxon>
        <taxon>Liliopsida</taxon>
        <taxon>Araceae</taxon>
        <taxon>Pothoideae</taxon>
        <taxon>Potheae</taxon>
        <taxon>Anthurium</taxon>
    </lineage>
</organism>
<dbReference type="InterPro" id="IPR051231">
    <property type="entry name" value="SOSS-B"/>
</dbReference>
<keyword evidence="1" id="KW-0238">DNA-binding</keyword>
<reference evidence="3" key="1">
    <citation type="submission" date="2015-07" db="EMBL/GenBank/DDBJ databases">
        <title>Transcriptome Assembly of Anthurium amnicola.</title>
        <authorList>
            <person name="Suzuki J."/>
        </authorList>
    </citation>
    <scope>NUCLEOTIDE SEQUENCE</scope>
</reference>
<proteinExistence type="predicted"/>
<dbReference type="GO" id="GO:0003677">
    <property type="term" value="F:DNA binding"/>
    <property type="evidence" value="ECO:0007669"/>
    <property type="project" value="UniProtKB-KW"/>
</dbReference>
<dbReference type="AlphaFoldDB" id="A0A1D1ZEW6"/>
<dbReference type="GO" id="GO:0070876">
    <property type="term" value="C:SOSS complex"/>
    <property type="evidence" value="ECO:0007669"/>
    <property type="project" value="TreeGrafter"/>
</dbReference>